<reference evidence="2" key="1">
    <citation type="submission" date="2020-05" db="EMBL/GenBank/DDBJ databases">
        <authorList>
            <person name="Chiriac C."/>
            <person name="Salcher M."/>
            <person name="Ghai R."/>
            <person name="Kavagutti S V."/>
        </authorList>
    </citation>
    <scope>NUCLEOTIDE SEQUENCE</scope>
</reference>
<evidence type="ECO:0000313" key="3">
    <source>
        <dbReference type="EMBL" id="CAB4197805.1"/>
    </source>
</evidence>
<dbReference type="EMBL" id="LR796625">
    <property type="protein sequence ID" value="CAB4155172.1"/>
    <property type="molecule type" value="Genomic_DNA"/>
</dbReference>
<dbReference type="EMBL" id="LR797270">
    <property type="protein sequence ID" value="CAB4197805.1"/>
    <property type="molecule type" value="Genomic_DNA"/>
</dbReference>
<proteinExistence type="predicted"/>
<name>A0A6J5PHT0_9CAUD</name>
<dbReference type="EMBL" id="LR796859">
    <property type="protein sequence ID" value="CAB4171023.1"/>
    <property type="molecule type" value="Genomic_DNA"/>
</dbReference>
<accession>A0A6J5PHT0</accession>
<gene>
    <name evidence="3" type="ORF">UFOVP1307_32</name>
    <name evidence="1" type="ORF">UFOVP651_90</name>
    <name evidence="2" type="ORF">UFOVP902_169</name>
</gene>
<evidence type="ECO:0000313" key="1">
    <source>
        <dbReference type="EMBL" id="CAB4155172.1"/>
    </source>
</evidence>
<protein>
    <submittedName>
        <fullName evidence="2">Uncharacterized protein</fullName>
    </submittedName>
</protein>
<evidence type="ECO:0000313" key="2">
    <source>
        <dbReference type="EMBL" id="CAB4171023.1"/>
    </source>
</evidence>
<sequence length="342" mass="38060">MSKLKFDVAEVLAYDKTYQYIASGSDSTVNELFALRVRSCSTYYNNEEFIVKPSNINLKQIPLVGEFVLIYRTFNQQSSAITRREQWYYVTSVDLHSSINENMLPGVSEVTPQEQIDSTKPGYTFNRKSISPVQPYEGDFLLEGRWGNSIRFGSTVDYAKGKYTVPGTWNGLNPGDPIIILSNGRNNKPNKQFVVEDIVSDDASLYLTSTQVIDNLKLSKDLNIHPINYVGSQFIGVADRVILQAKKDIAVIDSEVAIVLNTPGEVYIGGEDASENLVHGKVLASILQKILAQLESTIQCGTMMGSFLDTSAIASASIELRELQNSKYFITKNTIPKNQLLL</sequence>
<organism evidence="2">
    <name type="scientific">uncultured Caudovirales phage</name>
    <dbReference type="NCBI Taxonomy" id="2100421"/>
    <lineage>
        <taxon>Viruses</taxon>
        <taxon>Duplodnaviria</taxon>
        <taxon>Heunggongvirae</taxon>
        <taxon>Uroviricota</taxon>
        <taxon>Caudoviricetes</taxon>
        <taxon>Peduoviridae</taxon>
        <taxon>Maltschvirus</taxon>
        <taxon>Maltschvirus maltsch</taxon>
    </lineage>
</organism>